<feature type="region of interest" description="Disordered" evidence="3">
    <location>
        <begin position="739"/>
        <end position="803"/>
    </location>
</feature>
<name>A0A1S8BJY8_9PEZI</name>
<feature type="region of interest" description="Disordered" evidence="3">
    <location>
        <begin position="1"/>
        <end position="26"/>
    </location>
</feature>
<sequence>MFTTFVGVSPRQSSHKDATSPAPRPKRSQVHRACDWCRLNRVKCDSSRPCHNCKQIGRRCSNDGLNEFRSLASATKEVERLRAQIRDLERRLKGDSHTPPSTPNKPWSRMDDTLECYESRIDACEGVAFSDDFVLHDTHYYGPFSSRAFTKQLDFFLATVLHQPLHSIEQADDSLAPFGGLAYLSLEDQISCDWLNKTQQDYLLDLFWTQQHTLLPIVDKADFQLHYESLWSEPSLGVSFRKPSPLVDIVLALCIQYGAFRIGGNEPNQPSPTDVEDSRLTGRIYFQRCHALLSEQNATTTAPSITTVQCHAYSVQYLLAAGQPNTAYAHLATAIQTAHTTGLHHEPPAHLPSTQKELRRRLWWTLYTFDATTSLALGRPHLTHLASASVRLPSDSPAVAHALGPCYVSPASDVTWLSFHSQSLLLVDAARAVQAAFADRAVAILAATQTRDFRREPRAREMCAGFLVDCVSARLAGKWAKQVPRGLTIWRRGRRGGGGGGVGVSSSSSSAASFSAFSLPPDTHDDDDADDDPASSSSPLDLDLDLSPSTATPTPPWLHRHRLLLALHYHHLALILHRPFILLPPSASTPPPESPSSSSPSPSPSSNINSNSRNIPRNTPTPTADSAASTALAHAAALTDILHQALFSPDETRVLGLDGLHAVRGWQRDAAVVAAGYAVAYAGAGAKGGAAGAGARGMARAMAVLGRAGAVLEGLAGAGERDGGGGNVARVLERRVGAVVGGGGGGGSSDGRLATTAASMSSSSSPPPSLLDSSSSPSSSAAALDQLQQQNQQHHHSLFPPPFPSSTLVALLTSPSSATTATSACPSNPSSTLSSPHPPPSVGDASSSGGFMAATPGAMDISMLEQTTGNDFGHDTSCWMGGGGTAGLGVSEGLWHGVDVDVVAAAAADEELLLMRDFDFSPPPPTGTTTTGMGMGMDGVRGGGGYGAYRGWV</sequence>
<dbReference type="Pfam" id="PF00172">
    <property type="entry name" value="Zn_clus"/>
    <property type="match status" value="1"/>
</dbReference>
<evidence type="ECO:0000256" key="3">
    <source>
        <dbReference type="SAM" id="MobiDB-lite"/>
    </source>
</evidence>
<comment type="caution">
    <text evidence="5">The sequence shown here is derived from an EMBL/GenBank/DDBJ whole genome shotgun (WGS) entry which is preliminary data.</text>
</comment>
<dbReference type="GO" id="GO:0006351">
    <property type="term" value="P:DNA-templated transcription"/>
    <property type="evidence" value="ECO:0007669"/>
    <property type="project" value="InterPro"/>
</dbReference>
<evidence type="ECO:0000313" key="6">
    <source>
        <dbReference type="Proteomes" id="UP000190776"/>
    </source>
</evidence>
<feature type="region of interest" description="Disordered" evidence="3">
    <location>
        <begin position="89"/>
        <end position="109"/>
    </location>
</feature>
<dbReference type="EMBL" id="MSZU01000076">
    <property type="protein sequence ID" value="OMP87568.1"/>
    <property type="molecule type" value="Genomic_DNA"/>
</dbReference>
<dbReference type="AlphaFoldDB" id="A0A1S8BJY8"/>
<gene>
    <name evidence="5" type="ORF">BK809_0007655</name>
</gene>
<evidence type="ECO:0000256" key="1">
    <source>
        <dbReference type="ARBA" id="ARBA00022723"/>
    </source>
</evidence>
<dbReference type="InterPro" id="IPR001138">
    <property type="entry name" value="Zn2Cys6_DnaBD"/>
</dbReference>
<dbReference type="Proteomes" id="UP000190776">
    <property type="component" value="Unassembled WGS sequence"/>
</dbReference>
<proteinExistence type="predicted"/>
<feature type="compositionally biased region" description="Low complexity" evidence="3">
    <location>
        <begin position="818"/>
        <end position="835"/>
    </location>
</feature>
<dbReference type="Gene3D" id="4.10.240.10">
    <property type="entry name" value="Zn(2)-C6 fungal-type DNA-binding domain"/>
    <property type="match status" value="1"/>
</dbReference>
<dbReference type="PANTHER" id="PTHR46910">
    <property type="entry name" value="TRANSCRIPTION FACTOR PDR1"/>
    <property type="match status" value="1"/>
</dbReference>
<dbReference type="GO" id="GO:0000981">
    <property type="term" value="F:DNA-binding transcription factor activity, RNA polymerase II-specific"/>
    <property type="evidence" value="ECO:0007669"/>
    <property type="project" value="InterPro"/>
</dbReference>
<dbReference type="SUPFAM" id="SSF57701">
    <property type="entry name" value="Zn2/Cys6 DNA-binding domain"/>
    <property type="match status" value="1"/>
</dbReference>
<protein>
    <submittedName>
        <fullName evidence="5">Transcriptional activator protein acu-15</fullName>
    </submittedName>
</protein>
<feature type="compositionally biased region" description="Low complexity" evidence="3">
    <location>
        <begin position="595"/>
        <end position="628"/>
    </location>
</feature>
<feature type="compositionally biased region" description="Gly residues" evidence="3">
    <location>
        <begin position="739"/>
        <end position="749"/>
    </location>
</feature>
<feature type="region of interest" description="Disordered" evidence="3">
    <location>
        <begin position="587"/>
        <end position="628"/>
    </location>
</feature>
<dbReference type="CDD" id="cd12148">
    <property type="entry name" value="fungal_TF_MHR"/>
    <property type="match status" value="1"/>
</dbReference>
<dbReference type="GO" id="GO:0003677">
    <property type="term" value="F:DNA binding"/>
    <property type="evidence" value="ECO:0007669"/>
    <property type="project" value="InterPro"/>
</dbReference>
<accession>A0A1S8BJY8</accession>
<feature type="compositionally biased region" description="Low complexity" evidence="3">
    <location>
        <begin position="534"/>
        <end position="548"/>
    </location>
</feature>
<dbReference type="PANTHER" id="PTHR46910:SF17">
    <property type="entry name" value="SCFA-RELATED"/>
    <property type="match status" value="1"/>
</dbReference>
<dbReference type="InterPro" id="IPR007219">
    <property type="entry name" value="XnlR_reg_dom"/>
</dbReference>
<dbReference type="GO" id="GO:0008270">
    <property type="term" value="F:zinc ion binding"/>
    <property type="evidence" value="ECO:0007669"/>
    <property type="project" value="InterPro"/>
</dbReference>
<dbReference type="Pfam" id="PF04082">
    <property type="entry name" value="Fungal_trans"/>
    <property type="match status" value="1"/>
</dbReference>
<dbReference type="InterPro" id="IPR036864">
    <property type="entry name" value="Zn2-C6_fun-type_DNA-bd_sf"/>
</dbReference>
<keyword evidence="2" id="KW-0539">Nucleus</keyword>
<dbReference type="SMART" id="SM00906">
    <property type="entry name" value="Fungal_trans"/>
    <property type="match status" value="1"/>
</dbReference>
<feature type="compositionally biased region" description="Acidic residues" evidence="3">
    <location>
        <begin position="524"/>
        <end position="533"/>
    </location>
</feature>
<dbReference type="SMART" id="SM00066">
    <property type="entry name" value="GAL4"/>
    <property type="match status" value="1"/>
</dbReference>
<dbReference type="CDD" id="cd00067">
    <property type="entry name" value="GAL4"/>
    <property type="match status" value="1"/>
</dbReference>
<dbReference type="PROSITE" id="PS00463">
    <property type="entry name" value="ZN2_CY6_FUNGAL_1"/>
    <property type="match status" value="1"/>
</dbReference>
<evidence type="ECO:0000259" key="4">
    <source>
        <dbReference type="PROSITE" id="PS50048"/>
    </source>
</evidence>
<feature type="domain" description="Zn(2)-C6 fungal-type" evidence="4">
    <location>
        <begin position="33"/>
        <end position="62"/>
    </location>
</feature>
<feature type="region of interest" description="Disordered" evidence="3">
    <location>
        <begin position="513"/>
        <end position="548"/>
    </location>
</feature>
<feature type="region of interest" description="Disordered" evidence="3">
    <location>
        <begin position="818"/>
        <end position="854"/>
    </location>
</feature>
<dbReference type="PROSITE" id="PS50048">
    <property type="entry name" value="ZN2_CY6_FUNGAL_2"/>
    <property type="match status" value="1"/>
</dbReference>
<keyword evidence="1" id="KW-0479">Metal-binding</keyword>
<dbReference type="OrthoDB" id="2283488at2759"/>
<feature type="compositionally biased region" description="Low complexity" evidence="3">
    <location>
        <begin position="750"/>
        <end position="790"/>
    </location>
</feature>
<dbReference type="InterPro" id="IPR050987">
    <property type="entry name" value="AtrR-like"/>
</dbReference>
<evidence type="ECO:0000256" key="2">
    <source>
        <dbReference type="ARBA" id="ARBA00023242"/>
    </source>
</evidence>
<evidence type="ECO:0000313" key="5">
    <source>
        <dbReference type="EMBL" id="OMP87568.1"/>
    </source>
</evidence>
<organism evidence="5 6">
    <name type="scientific">Diplodia seriata</name>
    <dbReference type="NCBI Taxonomy" id="420778"/>
    <lineage>
        <taxon>Eukaryota</taxon>
        <taxon>Fungi</taxon>
        <taxon>Dikarya</taxon>
        <taxon>Ascomycota</taxon>
        <taxon>Pezizomycotina</taxon>
        <taxon>Dothideomycetes</taxon>
        <taxon>Dothideomycetes incertae sedis</taxon>
        <taxon>Botryosphaeriales</taxon>
        <taxon>Botryosphaeriaceae</taxon>
        <taxon>Diplodia</taxon>
    </lineage>
</organism>
<reference evidence="5 6" key="1">
    <citation type="submission" date="2017-01" db="EMBL/GenBank/DDBJ databases">
        <title>Draft genome sequence of Diplodia seriata F98.1, a fungal species involved in grapevine trunk diseases.</title>
        <authorList>
            <person name="Robert-Siegwald G."/>
            <person name="Vallet J."/>
            <person name="Abou-Mansour E."/>
            <person name="Xu J."/>
            <person name="Rey P."/>
            <person name="Bertsch C."/>
            <person name="Rego C."/>
            <person name="Larignon P."/>
            <person name="Fontaine F."/>
            <person name="Lebrun M.-H."/>
        </authorList>
    </citation>
    <scope>NUCLEOTIDE SEQUENCE [LARGE SCALE GENOMIC DNA]</scope>
    <source>
        <strain evidence="5 6">F98.1</strain>
    </source>
</reference>